<dbReference type="RefSeq" id="WP_212527004.1">
    <property type="nucleotide sequence ID" value="NZ_JAGSOG010000011.1"/>
</dbReference>
<name>A0A941ENW6_9ACTN</name>
<evidence type="ECO:0000313" key="2">
    <source>
        <dbReference type="Proteomes" id="UP000675781"/>
    </source>
</evidence>
<gene>
    <name evidence="1" type="ORF">KDL01_04375</name>
</gene>
<protein>
    <submittedName>
        <fullName evidence="1">Uncharacterized protein</fullName>
    </submittedName>
</protein>
<sequence>MALPPLHGVFLTPGVSRNNRHYSKELIGKAVSRMQARIADPDGLPIVMRTSHDAADDSGKIVARVTRVHQDEAGRAHFEARFYDTAPARDIAALVHPADGGPPGLRSVSIAGSFLGEPRTTVVDGKPASTADDMEVEKIDFTASPGVTGAVIAPSSRPPFESTAARGSGRTPIFESWEEPMPAAAPMSETQFQALLRQITEARSANAPITEADLAETSVARARAIVEADARRRIQAAEQAAVTEAAQLRGLSTEQLGRRLADRMTESFGLRSPGWADAHRARGGRTLFDA</sequence>
<reference evidence="1" key="1">
    <citation type="submission" date="2021-04" db="EMBL/GenBank/DDBJ databases">
        <title>Genome based classification of Actinospica acidithermotolerans sp. nov., an actinobacterium isolated from an Indonesian hot spring.</title>
        <authorList>
            <person name="Kusuma A.B."/>
            <person name="Putra K.E."/>
            <person name="Nafisah S."/>
            <person name="Loh J."/>
            <person name="Nouioui I."/>
            <person name="Goodfellow M."/>
        </authorList>
    </citation>
    <scope>NUCLEOTIDE SEQUENCE</scope>
    <source>
        <strain evidence="1">CSCA 57</strain>
    </source>
</reference>
<comment type="caution">
    <text evidence="1">The sequence shown here is derived from an EMBL/GenBank/DDBJ whole genome shotgun (WGS) entry which is preliminary data.</text>
</comment>
<accession>A0A941ENW6</accession>
<dbReference type="EMBL" id="JAGSOG010000011">
    <property type="protein sequence ID" value="MBR7832479.1"/>
    <property type="molecule type" value="Genomic_DNA"/>
</dbReference>
<proteinExistence type="predicted"/>
<keyword evidence="2" id="KW-1185">Reference proteome</keyword>
<dbReference type="AlphaFoldDB" id="A0A941ENW6"/>
<organism evidence="1 2">
    <name type="scientific">Actinospica durhamensis</name>
    <dbReference type="NCBI Taxonomy" id="1508375"/>
    <lineage>
        <taxon>Bacteria</taxon>
        <taxon>Bacillati</taxon>
        <taxon>Actinomycetota</taxon>
        <taxon>Actinomycetes</taxon>
        <taxon>Catenulisporales</taxon>
        <taxon>Actinospicaceae</taxon>
        <taxon>Actinospica</taxon>
    </lineage>
</organism>
<evidence type="ECO:0000313" key="1">
    <source>
        <dbReference type="EMBL" id="MBR7832479.1"/>
    </source>
</evidence>
<dbReference type="Proteomes" id="UP000675781">
    <property type="component" value="Unassembled WGS sequence"/>
</dbReference>